<name>A0A0F9BNW2_9ZZZZ</name>
<sequence>MMSPDLAWRLLCNAQHRRIMAEFRTARHDRAIMAQALQFLLLKQQPVGIQAYEPGTVERLIGKLDSVALQEIEPEGGGS</sequence>
<dbReference type="AlphaFoldDB" id="A0A0F9BNW2"/>
<proteinExistence type="predicted"/>
<protein>
    <submittedName>
        <fullName evidence="1">Uncharacterized protein</fullName>
    </submittedName>
</protein>
<accession>A0A0F9BNW2</accession>
<reference evidence="1" key="1">
    <citation type="journal article" date="2015" name="Nature">
        <title>Complex archaea that bridge the gap between prokaryotes and eukaryotes.</title>
        <authorList>
            <person name="Spang A."/>
            <person name="Saw J.H."/>
            <person name="Jorgensen S.L."/>
            <person name="Zaremba-Niedzwiedzka K."/>
            <person name="Martijn J."/>
            <person name="Lind A.E."/>
            <person name="van Eijk R."/>
            <person name="Schleper C."/>
            <person name="Guy L."/>
            <person name="Ettema T.J."/>
        </authorList>
    </citation>
    <scope>NUCLEOTIDE SEQUENCE</scope>
</reference>
<gene>
    <name evidence="1" type="ORF">LCGC14_2424270</name>
</gene>
<organism evidence="1">
    <name type="scientific">marine sediment metagenome</name>
    <dbReference type="NCBI Taxonomy" id="412755"/>
    <lineage>
        <taxon>unclassified sequences</taxon>
        <taxon>metagenomes</taxon>
        <taxon>ecological metagenomes</taxon>
    </lineage>
</organism>
<dbReference type="EMBL" id="LAZR01036932">
    <property type="protein sequence ID" value="KKL23550.1"/>
    <property type="molecule type" value="Genomic_DNA"/>
</dbReference>
<evidence type="ECO:0000313" key="1">
    <source>
        <dbReference type="EMBL" id="KKL23550.1"/>
    </source>
</evidence>
<comment type="caution">
    <text evidence="1">The sequence shown here is derived from an EMBL/GenBank/DDBJ whole genome shotgun (WGS) entry which is preliminary data.</text>
</comment>